<dbReference type="PATRIC" id="fig|442562.3.peg.3906"/>
<dbReference type="OrthoDB" id="7582980at2"/>
<dbReference type="EMBL" id="AOSK01000113">
    <property type="protein sequence ID" value="EYD74423.1"/>
    <property type="molecule type" value="Genomic_DNA"/>
</dbReference>
<dbReference type="HOGENOM" id="CLU_188457_0_0_5"/>
<dbReference type="AlphaFoldDB" id="A0A017HJS7"/>
<protein>
    <submittedName>
        <fullName evidence="1">GTA protein ORFG10b</fullName>
    </submittedName>
</protein>
<dbReference type="Proteomes" id="UP000019666">
    <property type="component" value="Unassembled WGS sequence"/>
</dbReference>
<sequence>MNPALRRSGSGPAFDWPALLRAGLQQLRLKPAEFWALTPAELALMLGFDQRPLPMGRARLLQLSEQFPDRTPA</sequence>
<dbReference type="Pfam" id="PF09550">
    <property type="entry name" value="Phage_TAC_6"/>
    <property type="match status" value="1"/>
</dbReference>
<keyword evidence="2" id="KW-1185">Reference proteome</keyword>
<gene>
    <name evidence="1" type="ORF">Rumeso_03960</name>
</gene>
<dbReference type="STRING" id="442562.Rumeso_03960"/>
<name>A0A017HJS7_9RHOB</name>
<accession>A0A017HJS7</accession>
<organism evidence="1 2">
    <name type="scientific">Rubellimicrobium mesophilum DSM 19309</name>
    <dbReference type="NCBI Taxonomy" id="442562"/>
    <lineage>
        <taxon>Bacteria</taxon>
        <taxon>Pseudomonadati</taxon>
        <taxon>Pseudomonadota</taxon>
        <taxon>Alphaproteobacteria</taxon>
        <taxon>Rhodobacterales</taxon>
        <taxon>Roseobacteraceae</taxon>
        <taxon>Rubellimicrobium</taxon>
    </lineage>
</organism>
<reference evidence="1 2" key="1">
    <citation type="submission" date="2013-02" db="EMBL/GenBank/DDBJ databases">
        <authorList>
            <person name="Fiebig A."/>
            <person name="Goeker M."/>
            <person name="Klenk H.-P.P."/>
        </authorList>
    </citation>
    <scope>NUCLEOTIDE SEQUENCE [LARGE SCALE GENOMIC DNA]</scope>
    <source>
        <strain evidence="1 2">DSM 19309</strain>
    </source>
</reference>
<comment type="caution">
    <text evidence="1">The sequence shown here is derived from an EMBL/GenBank/DDBJ whole genome shotgun (WGS) entry which is preliminary data.</text>
</comment>
<dbReference type="InterPro" id="IPR019056">
    <property type="entry name" value="Phage_TAC_6"/>
</dbReference>
<evidence type="ECO:0000313" key="2">
    <source>
        <dbReference type="Proteomes" id="UP000019666"/>
    </source>
</evidence>
<dbReference type="RefSeq" id="WP_037280449.1">
    <property type="nucleotide sequence ID" value="NZ_KK088573.1"/>
</dbReference>
<evidence type="ECO:0000313" key="1">
    <source>
        <dbReference type="EMBL" id="EYD74423.1"/>
    </source>
</evidence>
<proteinExistence type="predicted"/>
<dbReference type="NCBIfam" id="TIGR02216">
    <property type="entry name" value="phage_TIGR02216"/>
    <property type="match status" value="1"/>
</dbReference>
<dbReference type="InterPro" id="IPR011739">
    <property type="entry name" value="GTA_rcc01693"/>
</dbReference>